<dbReference type="InterPro" id="IPR013094">
    <property type="entry name" value="AB_hydrolase_3"/>
</dbReference>
<gene>
    <name evidence="2" type="ORF">FUG_LOCUS170550</name>
</gene>
<accession>A0A2H3H9L7</accession>
<sequence length="348" mass="38659">MTQDHKHDALQPIHPSMKNKLDPVFEKLYNDNVANTPLKPIDLEVLRSKYSVLYSYGTGPAPEVAREYDAQITTREGIVLDIRVYEPDTAGPWPVHIDYHGGGWGLGDLNTESHICKHICKVAEVAVIDVAYRLVPENAFPCGVTDSFAALQYIHKKGAERFSIDPERISIGGVSAGGFISLALAHMARDAGIPLKLVAVGTPVIDDLSKYSSASDSPFASMQENEHAPTLNWGRLAWFDKLKWSSLGSDPEEIARKRQQIPEIFANLFKADDFTNLAKTVIYTAGADPLRDEGEAYGMKLIEHGNEVTMKRFPGVPHPFMHMDKDLWQAREFILQTASAIRDALHHS</sequence>
<evidence type="ECO:0000256" key="1">
    <source>
        <dbReference type="ARBA" id="ARBA00022801"/>
    </source>
</evidence>
<dbReference type="InterPro" id="IPR050300">
    <property type="entry name" value="GDXG_lipolytic_enzyme"/>
</dbReference>
<dbReference type="GO" id="GO:0016787">
    <property type="term" value="F:hydrolase activity"/>
    <property type="evidence" value="ECO:0007669"/>
    <property type="project" value="UniProtKB-KW"/>
</dbReference>
<dbReference type="EMBL" id="CAAKMV010000120">
    <property type="protein sequence ID" value="VIO55659.1"/>
    <property type="molecule type" value="Genomic_DNA"/>
</dbReference>
<dbReference type="InterPro" id="IPR029058">
    <property type="entry name" value="AB_hydrolase_fold"/>
</dbReference>
<dbReference type="Pfam" id="PF07859">
    <property type="entry name" value="Abhydrolase_3"/>
    <property type="match status" value="1"/>
</dbReference>
<reference evidence="2" key="1">
    <citation type="submission" date="2019-04" db="EMBL/GenBank/DDBJ databases">
        <authorList>
            <person name="Melise S."/>
            <person name="Noan J."/>
            <person name="Okalmin O."/>
        </authorList>
    </citation>
    <scope>NUCLEOTIDE SEQUENCE</scope>
    <source>
        <strain evidence="2">FN9</strain>
    </source>
</reference>
<protein>
    <submittedName>
        <fullName evidence="2">Uncharacterized protein</fullName>
    </submittedName>
</protein>
<dbReference type="PANTHER" id="PTHR48081">
    <property type="entry name" value="AB HYDROLASE SUPERFAMILY PROTEIN C4A8.06C"/>
    <property type="match status" value="1"/>
</dbReference>
<evidence type="ECO:0000313" key="2">
    <source>
        <dbReference type="EMBL" id="VIO55659.1"/>
    </source>
</evidence>
<name>A0A2H3H9L7_GIBZA</name>
<dbReference type="SUPFAM" id="SSF53474">
    <property type="entry name" value="alpha/beta-Hydrolases"/>
    <property type="match status" value="1"/>
</dbReference>
<organism evidence="2">
    <name type="scientific">Gibberella zeae</name>
    <name type="common">Wheat head blight fungus</name>
    <name type="synonym">Fusarium graminearum</name>
    <dbReference type="NCBI Taxonomy" id="5518"/>
    <lineage>
        <taxon>Eukaryota</taxon>
        <taxon>Fungi</taxon>
        <taxon>Dikarya</taxon>
        <taxon>Ascomycota</taxon>
        <taxon>Pezizomycotina</taxon>
        <taxon>Sordariomycetes</taxon>
        <taxon>Hypocreomycetidae</taxon>
        <taxon>Hypocreales</taxon>
        <taxon>Nectriaceae</taxon>
        <taxon>Fusarium</taxon>
    </lineage>
</organism>
<dbReference type="Gene3D" id="3.40.50.1820">
    <property type="entry name" value="alpha/beta hydrolase"/>
    <property type="match status" value="1"/>
</dbReference>
<dbReference type="PANTHER" id="PTHR48081:SF8">
    <property type="entry name" value="ALPHA_BETA HYDROLASE FOLD-3 DOMAIN-CONTAINING PROTEIN-RELATED"/>
    <property type="match status" value="1"/>
</dbReference>
<dbReference type="AlphaFoldDB" id="A0A2H3H9L7"/>
<dbReference type="OrthoDB" id="408631at2759"/>
<keyword evidence="1" id="KW-0378">Hydrolase</keyword>
<proteinExistence type="predicted"/>